<sequence>MRRYSTRMLPRAKSLRIESIRNVRTANRPNRLFATASSCNRAFTAVRHVTLGEEQACRDFRYDGDEPTLEEYEDLLLNSAIPDSVTNVTGIHNLHDLNAGESGGYAAPLRAPQLVNSILDLLPSDGTGLRISTIAQALDVETINEVCGSVLSFVQLFPHRFRCYQSEEADGSLRWYVKRTKPVGSIVPKPAEAHLSKCTEEQSANDGRAPEPVPGGVKLRNFHCEVTEEQKRNFFLGLKGMLPVDKPVATASLLPTLPPELQNFVRSTGGGLLRLLKDTVAEEYVDLSADNTLVSVRGILAQRGLPTHHGAGNCVASRHDLPLVAAFPDYAEDTWDVELDLDGNDSAAEAVDDSNLDYANDSSKIDSNFFGTGSSVVVSVADKVLQDTRMAPPAPPKPVGRDRKRGTPPPIQQEVGYSRLPTKRLSPDDLLRVHTEMALLRGRHLPSQLLELFVECIPTFFIPVQQIKLTDPLARALGPHNTIHKVIKIYSYYFDRDATKDVVRLKPGLQHERLGMANKLYQNGAGATSVAEAACRKLQGTDATRAFPVLQPPLRTARRAPPCTQKERAGCDSSSTSVKVDLSLAGVFNMLEALPHDRYFTEAEWAVSAGVTVESLRVFVEENYSRHYFLTTGSQSQHGDVAKMWRLRPFWLAPDCTGELDENSSTEIAFIVPCLKPFWMPIGKLLQKLPPEHREVVEAVAKEGGGLSSWLRSHGRICWVDESGERVRKYCAEEGLDDVLHIAIVFLKHHATFDHVKLRHIINSCEIHSTSKTQDISKHTGGIRHLIGHSLQMWKSKSEDSKYTSYVSAANQATDEHILPFLLKHTKHLDIKVTQNDIWVAKKSFFRKKT</sequence>
<organism evidence="2 3">
    <name type="scientific">Trypanosoma equiperdum</name>
    <dbReference type="NCBI Taxonomy" id="5694"/>
    <lineage>
        <taxon>Eukaryota</taxon>
        <taxon>Discoba</taxon>
        <taxon>Euglenozoa</taxon>
        <taxon>Kinetoplastea</taxon>
        <taxon>Metakinetoplastina</taxon>
        <taxon>Trypanosomatida</taxon>
        <taxon>Trypanosomatidae</taxon>
        <taxon>Trypanosoma</taxon>
    </lineage>
</organism>
<evidence type="ECO:0000313" key="2">
    <source>
        <dbReference type="EMBL" id="SCU70695.1"/>
    </source>
</evidence>
<keyword evidence="3" id="KW-1185">Reference proteome</keyword>
<dbReference type="Proteomes" id="UP000195570">
    <property type="component" value="Unassembled WGS sequence"/>
</dbReference>
<evidence type="ECO:0000256" key="1">
    <source>
        <dbReference type="SAM" id="MobiDB-lite"/>
    </source>
</evidence>
<proteinExistence type="predicted"/>
<evidence type="ECO:0000313" key="3">
    <source>
        <dbReference type="Proteomes" id="UP000195570"/>
    </source>
</evidence>
<comment type="caution">
    <text evidence="2">The sequence shown here is derived from an EMBL/GenBank/DDBJ whole genome shotgun (WGS) entry which is preliminary data.</text>
</comment>
<accession>A0A1G4IEY9</accession>
<dbReference type="VEuPathDB" id="TriTrypDB:TEOVI_000226900"/>
<gene>
    <name evidence="2" type="ORF">TEOVI_000226900</name>
</gene>
<reference evidence="2" key="1">
    <citation type="submission" date="2016-09" db="EMBL/GenBank/DDBJ databases">
        <authorList>
            <person name="Hebert L."/>
            <person name="Moumen B."/>
        </authorList>
    </citation>
    <scope>NUCLEOTIDE SEQUENCE [LARGE SCALE GENOMIC DNA]</scope>
    <source>
        <strain evidence="2">OVI</strain>
    </source>
</reference>
<dbReference type="GeneID" id="92376209"/>
<dbReference type="AlphaFoldDB" id="A0A1G4IEY9"/>
<protein>
    <submittedName>
        <fullName evidence="2">Uncharacterized protein</fullName>
    </submittedName>
</protein>
<dbReference type="RefSeq" id="XP_067081466.1">
    <property type="nucleotide sequence ID" value="XM_067225365.1"/>
</dbReference>
<dbReference type="EMBL" id="CZPT02001512">
    <property type="protein sequence ID" value="SCU70695.1"/>
    <property type="molecule type" value="Genomic_DNA"/>
</dbReference>
<name>A0A1G4IEY9_TRYEQ</name>
<feature type="region of interest" description="Disordered" evidence="1">
    <location>
        <begin position="387"/>
        <end position="418"/>
    </location>
</feature>